<evidence type="ECO:0000256" key="3">
    <source>
        <dbReference type="ARBA" id="ARBA00022676"/>
    </source>
</evidence>
<accession>A0A838WIQ3</accession>
<dbReference type="EMBL" id="VDFG01000492">
    <property type="protein sequence ID" value="MBA4465551.1"/>
    <property type="molecule type" value="Genomic_DNA"/>
</dbReference>
<dbReference type="PANTHER" id="PTHR43179">
    <property type="entry name" value="RHAMNOSYLTRANSFERASE WBBL"/>
    <property type="match status" value="1"/>
</dbReference>
<name>A0A838WIQ3_9CYAN</name>
<comment type="pathway">
    <text evidence="1">Cell wall biogenesis; cell wall polysaccharide biosynthesis.</text>
</comment>
<keyword evidence="4 6" id="KW-0808">Transferase</keyword>
<reference evidence="6 7" key="1">
    <citation type="journal article" date="2020" name="J. Appl. Phycol.">
        <title>Morphological changes and genome evolution in Raphidiopsis raciborskii CS-506 after 23 years in culture.</title>
        <authorList>
            <person name="Willis A."/>
            <person name="Bent S.J."/>
            <person name="Jameson I.D."/>
        </authorList>
    </citation>
    <scope>NUCLEOTIDE SEQUENCE [LARGE SCALE GENOMIC DNA]</scope>
    <source>
        <strain evidence="6 7">CS-506_A</strain>
    </source>
</reference>
<keyword evidence="3" id="KW-0328">Glycosyltransferase</keyword>
<dbReference type="SUPFAM" id="SSF53448">
    <property type="entry name" value="Nucleotide-diphospho-sugar transferases"/>
    <property type="match status" value="1"/>
</dbReference>
<evidence type="ECO:0000259" key="5">
    <source>
        <dbReference type="Pfam" id="PF00535"/>
    </source>
</evidence>
<evidence type="ECO:0000313" key="7">
    <source>
        <dbReference type="Proteomes" id="UP000538075"/>
    </source>
</evidence>
<dbReference type="GO" id="GO:0016757">
    <property type="term" value="F:glycosyltransferase activity"/>
    <property type="evidence" value="ECO:0007669"/>
    <property type="project" value="UniProtKB-KW"/>
</dbReference>
<dbReference type="CDD" id="cd04186">
    <property type="entry name" value="GT_2_like_c"/>
    <property type="match status" value="1"/>
</dbReference>
<dbReference type="AlphaFoldDB" id="A0A838WIQ3"/>
<comment type="caution">
    <text evidence="6">The sequence shown here is derived from an EMBL/GenBank/DDBJ whole genome shotgun (WGS) entry which is preliminary data.</text>
</comment>
<dbReference type="Proteomes" id="UP000538075">
    <property type="component" value="Unassembled WGS sequence"/>
</dbReference>
<dbReference type="InterPro" id="IPR029044">
    <property type="entry name" value="Nucleotide-diphossugar_trans"/>
</dbReference>
<evidence type="ECO:0000256" key="2">
    <source>
        <dbReference type="ARBA" id="ARBA00006739"/>
    </source>
</evidence>
<sequence>MSIKQVAIIVVTWNKIRDVSFLIEDIKKLDLNEISINVFVVDNNSSDGTETHLNKYYSFVKVLQTGDNLGGSGGFSYGMDYVKELEYDYVWLLDNDVRLDTQSLLNLVDTLNNYPDIGLVGSQIRKLDQPNIIQDLGMFIYYKKAHVKGNFSDNTIESAINNLSHLNSQTGYIDVDFCSAASLLVRKEVIQQIGVFEDYFLHFDDTEWCLRAKKVGWSVVVNPSSIVWHSSPDFKQRPWISYYDERNLCYCWQKYFPDLLLKRIRVLLPKLIYYSITGRFFWVSTHLMGLDDFISGIKGRMPAPLPYKQLSIEEVLDNNLRVTVQASLYQDQFESQILDQINSLIDKERFTVFNKNKSLLYTSYMWLLSCFHKSFDLALVSCYQTEVWQFNLARKVYFFTGSGYVLVNTSIINLARAAITTFLRLLKIYWQIHKLTSKKSIMLDLNRIM</sequence>
<dbReference type="InterPro" id="IPR001173">
    <property type="entry name" value="Glyco_trans_2-like"/>
</dbReference>
<dbReference type="Pfam" id="PF00535">
    <property type="entry name" value="Glycos_transf_2"/>
    <property type="match status" value="1"/>
</dbReference>
<organism evidence="6 7">
    <name type="scientific">Cylindrospermopsis raciborskii CS-506_A</name>
    <dbReference type="NCBI Taxonomy" id="2585140"/>
    <lineage>
        <taxon>Bacteria</taxon>
        <taxon>Bacillati</taxon>
        <taxon>Cyanobacteriota</taxon>
        <taxon>Cyanophyceae</taxon>
        <taxon>Nostocales</taxon>
        <taxon>Aphanizomenonaceae</taxon>
        <taxon>Cylindrospermopsis</taxon>
    </lineage>
</organism>
<gene>
    <name evidence="6" type="ORF">FHK98_07675</name>
</gene>
<evidence type="ECO:0000313" key="6">
    <source>
        <dbReference type="EMBL" id="MBA4465551.1"/>
    </source>
</evidence>
<feature type="domain" description="Glycosyltransferase 2-like" evidence="5">
    <location>
        <begin position="8"/>
        <end position="152"/>
    </location>
</feature>
<dbReference type="Gene3D" id="3.90.550.60">
    <property type="match status" value="1"/>
</dbReference>
<dbReference type="PANTHER" id="PTHR43179:SF12">
    <property type="entry name" value="GALACTOFURANOSYLTRANSFERASE GLFT2"/>
    <property type="match status" value="1"/>
</dbReference>
<protein>
    <submittedName>
        <fullName evidence="6">Glycosyltransferase family 2 protein</fullName>
    </submittedName>
</protein>
<evidence type="ECO:0000256" key="1">
    <source>
        <dbReference type="ARBA" id="ARBA00004776"/>
    </source>
</evidence>
<comment type="similarity">
    <text evidence="2">Belongs to the glycosyltransferase 2 family.</text>
</comment>
<proteinExistence type="inferred from homology"/>
<evidence type="ECO:0000256" key="4">
    <source>
        <dbReference type="ARBA" id="ARBA00022679"/>
    </source>
</evidence>